<feature type="compositionally biased region" description="Basic and acidic residues" evidence="1">
    <location>
        <begin position="75"/>
        <end position="92"/>
    </location>
</feature>
<comment type="caution">
    <text evidence="2">The sequence shown here is derived from an EMBL/GenBank/DDBJ whole genome shotgun (WGS) entry which is preliminary data.</text>
</comment>
<reference evidence="2 3" key="1">
    <citation type="submission" date="2021-06" db="EMBL/GenBank/DDBJ databases">
        <authorList>
            <person name="Palmer J.M."/>
        </authorList>
    </citation>
    <scope>NUCLEOTIDE SEQUENCE [LARGE SCALE GENOMIC DNA]</scope>
    <source>
        <strain evidence="3">if_2019</strain>
        <tissue evidence="2">Muscle</tissue>
    </source>
</reference>
<evidence type="ECO:0000313" key="3">
    <source>
        <dbReference type="Proteomes" id="UP001482620"/>
    </source>
</evidence>
<protein>
    <submittedName>
        <fullName evidence="2">Uncharacterized protein</fullName>
    </submittedName>
</protein>
<sequence>MRQRLTLPYISSAETPCVLAPPLGRAEVRNNLTFTQTSQLLCNKCSCVEPAGVPGAGRETKHLLFRHISPSTCKWSRDDQQEGAKRKVEAIVRSDGSSP</sequence>
<dbReference type="EMBL" id="JAHRIQ010039521">
    <property type="protein sequence ID" value="MEQ2234366.1"/>
    <property type="molecule type" value="Genomic_DNA"/>
</dbReference>
<evidence type="ECO:0000256" key="1">
    <source>
        <dbReference type="SAM" id="MobiDB-lite"/>
    </source>
</evidence>
<gene>
    <name evidence="2" type="ORF">ILYODFUR_031138</name>
</gene>
<organism evidence="2 3">
    <name type="scientific">Ilyodon furcidens</name>
    <name type="common">goldbreast splitfin</name>
    <dbReference type="NCBI Taxonomy" id="33524"/>
    <lineage>
        <taxon>Eukaryota</taxon>
        <taxon>Metazoa</taxon>
        <taxon>Chordata</taxon>
        <taxon>Craniata</taxon>
        <taxon>Vertebrata</taxon>
        <taxon>Euteleostomi</taxon>
        <taxon>Actinopterygii</taxon>
        <taxon>Neopterygii</taxon>
        <taxon>Teleostei</taxon>
        <taxon>Neoteleostei</taxon>
        <taxon>Acanthomorphata</taxon>
        <taxon>Ovalentaria</taxon>
        <taxon>Atherinomorphae</taxon>
        <taxon>Cyprinodontiformes</taxon>
        <taxon>Goodeidae</taxon>
        <taxon>Ilyodon</taxon>
    </lineage>
</organism>
<name>A0ABV0TQW3_9TELE</name>
<evidence type="ECO:0000313" key="2">
    <source>
        <dbReference type="EMBL" id="MEQ2234366.1"/>
    </source>
</evidence>
<feature type="region of interest" description="Disordered" evidence="1">
    <location>
        <begin position="74"/>
        <end position="99"/>
    </location>
</feature>
<dbReference type="Proteomes" id="UP001482620">
    <property type="component" value="Unassembled WGS sequence"/>
</dbReference>
<proteinExistence type="predicted"/>
<keyword evidence="3" id="KW-1185">Reference proteome</keyword>
<accession>A0ABV0TQW3</accession>